<dbReference type="PANTHER" id="PTHR43731">
    <property type="entry name" value="RHOMBOID PROTEASE"/>
    <property type="match status" value="1"/>
</dbReference>
<dbReference type="PANTHER" id="PTHR43731:SF14">
    <property type="entry name" value="PRESENILIN-ASSOCIATED RHOMBOID-LIKE PROTEIN, MITOCHONDRIAL"/>
    <property type="match status" value="1"/>
</dbReference>
<evidence type="ECO:0000256" key="2">
    <source>
        <dbReference type="ARBA" id="ARBA00009045"/>
    </source>
</evidence>
<comment type="subcellular location">
    <subcellularLocation>
        <location evidence="1">Membrane</location>
        <topology evidence="1">Multi-pass membrane protein</topology>
    </subcellularLocation>
</comment>
<evidence type="ECO:0000256" key="3">
    <source>
        <dbReference type="ARBA" id="ARBA00022692"/>
    </source>
</evidence>
<feature type="transmembrane region" description="Helical" evidence="7">
    <location>
        <begin position="59"/>
        <end position="76"/>
    </location>
</feature>
<evidence type="ECO:0000259" key="8">
    <source>
        <dbReference type="Pfam" id="PF01694"/>
    </source>
</evidence>
<dbReference type="InterPro" id="IPR035952">
    <property type="entry name" value="Rhomboid-like_sf"/>
</dbReference>
<feature type="transmembrane region" description="Helical" evidence="7">
    <location>
        <begin position="88"/>
        <end position="105"/>
    </location>
</feature>
<feature type="transmembrane region" description="Helical" evidence="7">
    <location>
        <begin position="7"/>
        <end position="36"/>
    </location>
</feature>
<accession>A0A6J5YW78</accession>
<feature type="transmembrane region" description="Helical" evidence="7">
    <location>
        <begin position="111"/>
        <end position="131"/>
    </location>
</feature>
<dbReference type="EMBL" id="CAESAB010000005">
    <property type="protein sequence ID" value="CAB4332003.1"/>
    <property type="molecule type" value="Genomic_DNA"/>
</dbReference>
<proteinExistence type="inferred from homology"/>
<dbReference type="InterPro" id="IPR022764">
    <property type="entry name" value="Peptidase_S54_rhomboid_dom"/>
</dbReference>
<comment type="similarity">
    <text evidence="2">Belongs to the peptidase S54 family.</text>
</comment>
<evidence type="ECO:0000256" key="7">
    <source>
        <dbReference type="SAM" id="Phobius"/>
    </source>
</evidence>
<evidence type="ECO:0000256" key="6">
    <source>
        <dbReference type="ARBA" id="ARBA00023136"/>
    </source>
</evidence>
<sequence>MKQRSTVITIVTIICGFYLWELVDSGLIGTFGLYGIELLQSTNQWYRLVTVALVHDNSSTIPIHLAFNMLALYSLGTPVERYLGRSKFLIIFFGSLITGSLSSAFNLGYNGYSIGVSGAVFGLFGAFVVIGKRMGADLKSMFILIALNFALGFTIGGVDWRAHLGGLIGGAVITKLLLTLKPSRF</sequence>
<feature type="domain" description="Peptidase S54 rhomboid" evidence="8">
    <location>
        <begin position="43"/>
        <end position="178"/>
    </location>
</feature>
<evidence type="ECO:0000313" key="9">
    <source>
        <dbReference type="EMBL" id="CAB4332003.1"/>
    </source>
</evidence>
<evidence type="ECO:0000256" key="5">
    <source>
        <dbReference type="ARBA" id="ARBA00022989"/>
    </source>
</evidence>
<dbReference type="GO" id="GO:0004252">
    <property type="term" value="F:serine-type endopeptidase activity"/>
    <property type="evidence" value="ECO:0007669"/>
    <property type="project" value="InterPro"/>
</dbReference>
<keyword evidence="6 7" id="KW-0472">Membrane</keyword>
<dbReference type="Pfam" id="PF01694">
    <property type="entry name" value="Rhomboid"/>
    <property type="match status" value="1"/>
</dbReference>
<dbReference type="Gene3D" id="1.20.1540.10">
    <property type="entry name" value="Rhomboid-like"/>
    <property type="match status" value="1"/>
</dbReference>
<protein>
    <submittedName>
        <fullName evidence="9">Unannotated protein</fullName>
    </submittedName>
</protein>
<gene>
    <name evidence="9" type="ORF">UFOPK3820_00260</name>
</gene>
<name>A0A6J5YW78_9ZZZZ</name>
<organism evidence="9">
    <name type="scientific">freshwater metagenome</name>
    <dbReference type="NCBI Taxonomy" id="449393"/>
    <lineage>
        <taxon>unclassified sequences</taxon>
        <taxon>metagenomes</taxon>
        <taxon>ecological metagenomes</taxon>
    </lineage>
</organism>
<keyword evidence="3 7" id="KW-0812">Transmembrane</keyword>
<keyword evidence="5 7" id="KW-1133">Transmembrane helix</keyword>
<reference evidence="9" key="1">
    <citation type="submission" date="2020-05" db="EMBL/GenBank/DDBJ databases">
        <authorList>
            <person name="Chiriac C."/>
            <person name="Salcher M."/>
            <person name="Ghai R."/>
            <person name="Kavagutti S V."/>
        </authorList>
    </citation>
    <scope>NUCLEOTIDE SEQUENCE</scope>
</reference>
<dbReference type="AlphaFoldDB" id="A0A6J5YW78"/>
<dbReference type="GO" id="GO:0016020">
    <property type="term" value="C:membrane"/>
    <property type="evidence" value="ECO:0007669"/>
    <property type="project" value="UniProtKB-SubCell"/>
</dbReference>
<dbReference type="InterPro" id="IPR050925">
    <property type="entry name" value="Rhomboid_protease_S54"/>
</dbReference>
<keyword evidence="4" id="KW-0378">Hydrolase</keyword>
<feature type="transmembrane region" description="Helical" evidence="7">
    <location>
        <begin position="138"/>
        <end position="156"/>
    </location>
</feature>
<dbReference type="SUPFAM" id="SSF144091">
    <property type="entry name" value="Rhomboid-like"/>
    <property type="match status" value="1"/>
</dbReference>
<evidence type="ECO:0000256" key="1">
    <source>
        <dbReference type="ARBA" id="ARBA00004141"/>
    </source>
</evidence>
<evidence type="ECO:0000256" key="4">
    <source>
        <dbReference type="ARBA" id="ARBA00022801"/>
    </source>
</evidence>